<name>A0AA37QHK2_9BACT</name>
<comment type="caution">
    <text evidence="4">The sequence shown here is derived from an EMBL/GenBank/DDBJ whole genome shotgun (WGS) entry which is preliminary data.</text>
</comment>
<reference evidence="4" key="1">
    <citation type="submission" date="2022-08" db="EMBL/GenBank/DDBJ databases">
        <title>Draft genome sequencing of Roseisolibacter agri AW1220.</title>
        <authorList>
            <person name="Tobiishi Y."/>
            <person name="Tonouchi A."/>
        </authorList>
    </citation>
    <scope>NUCLEOTIDE SEQUENCE</scope>
    <source>
        <strain evidence="4">AW1220</strain>
    </source>
</reference>
<dbReference type="RefSeq" id="WP_284351045.1">
    <property type="nucleotide sequence ID" value="NZ_BRXS01000004.1"/>
</dbReference>
<evidence type="ECO:0000313" key="5">
    <source>
        <dbReference type="Proteomes" id="UP001161325"/>
    </source>
</evidence>
<evidence type="ECO:0000313" key="4">
    <source>
        <dbReference type="EMBL" id="GLC26595.1"/>
    </source>
</evidence>
<feature type="compositionally biased region" description="Acidic residues" evidence="2">
    <location>
        <begin position="220"/>
        <end position="244"/>
    </location>
</feature>
<protein>
    <submittedName>
        <fullName evidence="4">Uncharacterized protein</fullName>
    </submittedName>
</protein>
<evidence type="ECO:0000256" key="3">
    <source>
        <dbReference type="SAM" id="Phobius"/>
    </source>
</evidence>
<feature type="compositionally biased region" description="Basic residues" evidence="2">
    <location>
        <begin position="256"/>
        <end position="266"/>
    </location>
</feature>
<evidence type="ECO:0000256" key="2">
    <source>
        <dbReference type="SAM" id="MobiDB-lite"/>
    </source>
</evidence>
<feature type="transmembrane region" description="Helical" evidence="3">
    <location>
        <begin position="47"/>
        <end position="67"/>
    </location>
</feature>
<feature type="coiled-coil region" evidence="1">
    <location>
        <begin position="110"/>
        <end position="155"/>
    </location>
</feature>
<feature type="compositionally biased region" description="Basic and acidic residues" evidence="2">
    <location>
        <begin position="245"/>
        <end position="255"/>
    </location>
</feature>
<keyword evidence="3" id="KW-0812">Transmembrane</keyword>
<keyword evidence="5" id="KW-1185">Reference proteome</keyword>
<proteinExistence type="predicted"/>
<sequence length="266" mass="28923">MLTASTALTRAGVWLIAQVPTVGDTLIMKQAPIDPGWFERTTQILDALLTISFIALAAAVIPAAWNFRQSYKKISDLLDRVYADVNPIAHHASRIAENVDYVSTAIRADVQRASALVTDAERRLQKAVARAETRARELEALIEIAQEEAEETFVTAAATVRGVRASVASLGADLGEAIVPPRPPRRPAVADAPLLATGDALDELALVEARPLEEDLLDAGLDDGLDDLPYDEDDFEEDLTDAEDDSRVAAREQPRVRPRRGPRTRG</sequence>
<gene>
    <name evidence="4" type="ORF">rosag_31080</name>
</gene>
<dbReference type="AlphaFoldDB" id="A0AA37QHK2"/>
<dbReference type="Proteomes" id="UP001161325">
    <property type="component" value="Unassembled WGS sequence"/>
</dbReference>
<evidence type="ECO:0000256" key="1">
    <source>
        <dbReference type="SAM" id="Coils"/>
    </source>
</evidence>
<keyword evidence="3" id="KW-0472">Membrane</keyword>
<feature type="region of interest" description="Disordered" evidence="2">
    <location>
        <begin position="220"/>
        <end position="266"/>
    </location>
</feature>
<keyword evidence="1" id="KW-0175">Coiled coil</keyword>
<organism evidence="4 5">
    <name type="scientific">Roseisolibacter agri</name>
    <dbReference type="NCBI Taxonomy" id="2014610"/>
    <lineage>
        <taxon>Bacteria</taxon>
        <taxon>Pseudomonadati</taxon>
        <taxon>Gemmatimonadota</taxon>
        <taxon>Gemmatimonadia</taxon>
        <taxon>Gemmatimonadales</taxon>
        <taxon>Gemmatimonadaceae</taxon>
        <taxon>Roseisolibacter</taxon>
    </lineage>
</organism>
<keyword evidence="3" id="KW-1133">Transmembrane helix</keyword>
<accession>A0AA37QHK2</accession>
<dbReference type="EMBL" id="BRXS01000004">
    <property type="protein sequence ID" value="GLC26595.1"/>
    <property type="molecule type" value="Genomic_DNA"/>
</dbReference>